<gene>
    <name evidence="8" type="ORF">N5W20_00300</name>
</gene>
<keyword evidence="4 6" id="KW-1133">Transmembrane helix</keyword>
<dbReference type="Proteomes" id="UP001163831">
    <property type="component" value="Chromosome"/>
</dbReference>
<feature type="transmembrane region" description="Helical" evidence="6">
    <location>
        <begin position="436"/>
        <end position="455"/>
    </location>
</feature>
<evidence type="ECO:0000313" key="8">
    <source>
        <dbReference type="EMBL" id="UYH51366.1"/>
    </source>
</evidence>
<evidence type="ECO:0000256" key="4">
    <source>
        <dbReference type="ARBA" id="ARBA00022989"/>
    </source>
</evidence>
<feature type="transmembrane region" description="Helical" evidence="6">
    <location>
        <begin position="370"/>
        <end position="395"/>
    </location>
</feature>
<dbReference type="RefSeq" id="WP_319806960.1">
    <property type="nucleotide sequence ID" value="NZ_CP107052.1"/>
</dbReference>
<dbReference type="PIRSF" id="PIRSF006060">
    <property type="entry name" value="AA_transporter"/>
    <property type="match status" value="1"/>
</dbReference>
<keyword evidence="2" id="KW-0813">Transport</keyword>
<feature type="transmembrane region" description="Helical" evidence="6">
    <location>
        <begin position="347"/>
        <end position="364"/>
    </location>
</feature>
<accession>A0ABY6GK25</accession>
<organism evidence="8 9">
    <name type="scientific">Candidatus Kirkpatrickella diaphorinae</name>
    <dbReference type="NCBI Taxonomy" id="2984322"/>
    <lineage>
        <taxon>Bacteria</taxon>
        <taxon>Pseudomonadati</taxon>
        <taxon>Pseudomonadota</taxon>
        <taxon>Alphaproteobacteria</taxon>
        <taxon>Acetobacterales</taxon>
        <taxon>Acetobacteraceae</taxon>
        <taxon>Candidatus Kirkpatrickella</taxon>
    </lineage>
</organism>
<evidence type="ECO:0000313" key="9">
    <source>
        <dbReference type="Proteomes" id="UP001163831"/>
    </source>
</evidence>
<feature type="transmembrane region" description="Helical" evidence="6">
    <location>
        <begin position="407"/>
        <end position="430"/>
    </location>
</feature>
<evidence type="ECO:0000256" key="1">
    <source>
        <dbReference type="ARBA" id="ARBA00004141"/>
    </source>
</evidence>
<name>A0ABY6GK25_9PROT</name>
<feature type="transmembrane region" description="Helical" evidence="6">
    <location>
        <begin position="209"/>
        <end position="231"/>
    </location>
</feature>
<keyword evidence="3 6" id="KW-0812">Transmembrane</keyword>
<dbReference type="PANTHER" id="PTHR43495:SF5">
    <property type="entry name" value="GAMMA-AMINOBUTYRIC ACID PERMEASE"/>
    <property type="match status" value="1"/>
</dbReference>
<evidence type="ECO:0000256" key="5">
    <source>
        <dbReference type="ARBA" id="ARBA00023136"/>
    </source>
</evidence>
<feature type="transmembrane region" description="Helical" evidence="6">
    <location>
        <begin position="135"/>
        <end position="159"/>
    </location>
</feature>
<sequence>MTNTKIILSQNNVKSDVPGASASHKLKDRHIRMIALGGVIGAGLFVGSSAAIRQAGPCVLISYLATGILIILIMRMLGEMLISRESVGSFVDCIRVAMGNGSGFVAGWLYWSFWVVTIGAEAIGGAIALRDWVSIPVWILAPTLILVVNLVNLISVHVFGECEFWLSSIKVFSLVIFSAIGLIALAGFIGPQPVTPVANLMVKHTLAPYGWSAIFAAIPTVIFSMMGSESATVAAAESKNAGENLAKVTRSIGIRITVFFLLSIALILLLYPWSALQPGYSPFVTVLRHLGIPGAAEIMQFVTLSAILSCLNSSIYISSRTLRGLADKGQAPEPFSLLSVRLIPKHSVFASSVIGLVSAFSSIFSPDLVFAFLLSATGAVILIIYGMLIVSHAIFVRQDPSNKAFILPMSGVLHVIMTGAIVAVFVAMLIQPGNRGTAFSSLGSVAFYAIIYLCTRHRHREVAA</sequence>
<evidence type="ECO:0000256" key="2">
    <source>
        <dbReference type="ARBA" id="ARBA00022448"/>
    </source>
</evidence>
<comment type="subcellular location">
    <subcellularLocation>
        <location evidence="1">Membrane</location>
        <topology evidence="1">Multi-pass membrane protein</topology>
    </subcellularLocation>
</comment>
<keyword evidence="5 6" id="KW-0472">Membrane</keyword>
<feature type="transmembrane region" description="Helical" evidence="6">
    <location>
        <begin position="252"/>
        <end position="273"/>
    </location>
</feature>
<feature type="domain" description="Amino acid permease/ SLC12A" evidence="7">
    <location>
        <begin position="30"/>
        <end position="449"/>
    </location>
</feature>
<evidence type="ECO:0000256" key="6">
    <source>
        <dbReference type="SAM" id="Phobius"/>
    </source>
</evidence>
<feature type="transmembrane region" description="Helical" evidence="6">
    <location>
        <begin position="33"/>
        <end position="53"/>
    </location>
</feature>
<dbReference type="PANTHER" id="PTHR43495">
    <property type="entry name" value="GABA PERMEASE"/>
    <property type="match status" value="1"/>
</dbReference>
<feature type="transmembrane region" description="Helical" evidence="6">
    <location>
        <begin position="298"/>
        <end position="318"/>
    </location>
</feature>
<dbReference type="EMBL" id="CP107052">
    <property type="protein sequence ID" value="UYH51366.1"/>
    <property type="molecule type" value="Genomic_DNA"/>
</dbReference>
<proteinExistence type="predicted"/>
<dbReference type="Pfam" id="PF00324">
    <property type="entry name" value="AA_permease"/>
    <property type="match status" value="1"/>
</dbReference>
<evidence type="ECO:0000256" key="3">
    <source>
        <dbReference type="ARBA" id="ARBA00022692"/>
    </source>
</evidence>
<protein>
    <submittedName>
        <fullName evidence="8">Amino acid permease</fullName>
    </submittedName>
</protein>
<feature type="transmembrane region" description="Helical" evidence="6">
    <location>
        <begin position="59"/>
        <end position="77"/>
    </location>
</feature>
<feature type="transmembrane region" description="Helical" evidence="6">
    <location>
        <begin position="171"/>
        <end position="189"/>
    </location>
</feature>
<dbReference type="InterPro" id="IPR004841">
    <property type="entry name" value="AA-permease/SLC12A_dom"/>
</dbReference>
<dbReference type="Gene3D" id="1.20.1740.10">
    <property type="entry name" value="Amino acid/polyamine transporter I"/>
    <property type="match status" value="1"/>
</dbReference>
<keyword evidence="9" id="KW-1185">Reference proteome</keyword>
<evidence type="ECO:0000259" key="7">
    <source>
        <dbReference type="Pfam" id="PF00324"/>
    </source>
</evidence>
<reference evidence="8" key="1">
    <citation type="submission" date="2022-10" db="EMBL/GenBank/DDBJ databases">
        <title>Candidatus Kirkpatrella diaphorinas gen. nov., sp. nov., an uncultured endosymbiont identified in a population of Diaphorina citri from Hawaii.</title>
        <authorList>
            <person name="Henry E.M."/>
            <person name="Carlson C.R."/>
            <person name="Kuo Y.-W."/>
        </authorList>
    </citation>
    <scope>NUCLEOTIDE SEQUENCE</scope>
    <source>
        <strain evidence="8">CADCRV1</strain>
    </source>
</reference>